<sequence>MLSFGGIRRAAPWAVVLVSLAGCATGPDIRVDYNHANDFSKYRTFGFVAHPGTDRSGYESLTTQYLKTAVEREMSARGYRYAAHLPDLLVNFNAQLREKVVSNPAPMPPPGYAGYYAYRGGLYAPWPGYGFYSDTYTYTEGTLNIDIVDAQRNQLVWEGVAQGDASDVDPQTRQQAIDKVVTQIFLKYPFRAAQ</sequence>
<protein>
    <submittedName>
        <fullName evidence="2">DUF4136 domain-containing protein</fullName>
    </submittedName>
</protein>
<organism evidence="2 3">
    <name type="scientific">Cupriavidus metallidurans</name>
    <dbReference type="NCBI Taxonomy" id="119219"/>
    <lineage>
        <taxon>Bacteria</taxon>
        <taxon>Pseudomonadati</taxon>
        <taxon>Pseudomonadota</taxon>
        <taxon>Betaproteobacteria</taxon>
        <taxon>Burkholderiales</taxon>
        <taxon>Burkholderiaceae</taxon>
        <taxon>Cupriavidus</taxon>
    </lineage>
</organism>
<dbReference type="RefSeq" id="WP_035835081.1">
    <property type="nucleotide sequence ID" value="NZ_CP037900.1"/>
</dbReference>
<gene>
    <name evidence="2" type="ORF">DDF84_007355</name>
</gene>
<dbReference type="Pfam" id="PF13590">
    <property type="entry name" value="DUF4136"/>
    <property type="match status" value="1"/>
</dbReference>
<dbReference type="OrthoDB" id="118896at2"/>
<dbReference type="InterPro" id="IPR025411">
    <property type="entry name" value="DUF4136"/>
</dbReference>
<accession>A0A482IN10</accession>
<name>A0A482IN10_9BURK</name>
<feature type="domain" description="DUF4136" evidence="1">
    <location>
        <begin position="30"/>
        <end position="189"/>
    </location>
</feature>
<dbReference type="AlphaFoldDB" id="A0A482IN10"/>
<reference evidence="2 3" key="1">
    <citation type="submission" date="2019-03" db="EMBL/GenBank/DDBJ databases">
        <title>Comparative insights into the high quality Complete genome sequence of highly metal resistant Cupriavidus metallidurans strain BS1 isolated from a gold-copper mine.</title>
        <authorList>
            <person name="Mazhar H.S."/>
            <person name="Rensing C."/>
        </authorList>
    </citation>
    <scope>NUCLEOTIDE SEQUENCE [LARGE SCALE GENOMIC DNA]</scope>
    <source>
        <strain evidence="2 3">BS1</strain>
    </source>
</reference>
<dbReference type="Proteomes" id="UP000253772">
    <property type="component" value="Chromosome c1"/>
</dbReference>
<evidence type="ECO:0000313" key="2">
    <source>
        <dbReference type="EMBL" id="QBP09591.1"/>
    </source>
</evidence>
<evidence type="ECO:0000259" key="1">
    <source>
        <dbReference type="Pfam" id="PF13590"/>
    </source>
</evidence>
<proteinExistence type="predicted"/>
<dbReference type="Gene3D" id="3.30.160.670">
    <property type="match status" value="1"/>
</dbReference>
<evidence type="ECO:0000313" key="3">
    <source>
        <dbReference type="Proteomes" id="UP000253772"/>
    </source>
</evidence>
<dbReference type="EMBL" id="CP037900">
    <property type="protein sequence ID" value="QBP09591.1"/>
    <property type="molecule type" value="Genomic_DNA"/>
</dbReference>